<dbReference type="HAMAP" id="MF_00454">
    <property type="entry name" value="FluC"/>
    <property type="match status" value="1"/>
</dbReference>
<dbReference type="GO" id="GO:0140114">
    <property type="term" value="P:cellular detoxification of fluoride"/>
    <property type="evidence" value="ECO:0007669"/>
    <property type="project" value="UniProtKB-UniRule"/>
</dbReference>
<evidence type="ECO:0000256" key="2">
    <source>
        <dbReference type="ARBA" id="ARBA00022475"/>
    </source>
</evidence>
<keyword evidence="12" id="KW-1185">Reference proteome</keyword>
<dbReference type="Proteomes" id="UP000248783">
    <property type="component" value="Unassembled WGS sequence"/>
</dbReference>
<reference evidence="11 12" key="1">
    <citation type="submission" date="2018-06" db="EMBL/GenBank/DDBJ databases">
        <title>Whole genome sequencing of a novel hydrocarbon degrading bacterial strain, PW21 isolated from oil contaminated produced water sample.</title>
        <authorList>
            <person name="Nagkirti P."/>
            <person name="Shaikh A."/>
            <person name="Gowdaman V."/>
            <person name="Engineer A.E."/>
            <person name="Dagar S."/>
            <person name="Dhakephalkar P.K."/>
        </authorList>
    </citation>
    <scope>NUCLEOTIDE SEQUENCE [LARGE SCALE GENOMIC DNA]</scope>
    <source>
        <strain evidence="11 12">PW21</strain>
    </source>
</reference>
<name>A0A2W5WQU6_9MICO</name>
<dbReference type="GO" id="GO:0062054">
    <property type="term" value="F:fluoride channel activity"/>
    <property type="evidence" value="ECO:0007669"/>
    <property type="project" value="UniProtKB-UniRule"/>
</dbReference>
<dbReference type="RefSeq" id="WP_111250599.1">
    <property type="nucleotide sequence ID" value="NZ_QKWH01000004.1"/>
</dbReference>
<dbReference type="Pfam" id="PF02537">
    <property type="entry name" value="CRCB"/>
    <property type="match status" value="1"/>
</dbReference>
<evidence type="ECO:0000256" key="9">
    <source>
        <dbReference type="ARBA" id="ARBA00049940"/>
    </source>
</evidence>
<feature type="transmembrane region" description="Helical" evidence="10">
    <location>
        <begin position="6"/>
        <end position="24"/>
    </location>
</feature>
<organism evidence="11 12">
    <name type="scientific">Xylanimonas oleitrophica</name>
    <dbReference type="NCBI Taxonomy" id="2607479"/>
    <lineage>
        <taxon>Bacteria</taxon>
        <taxon>Bacillati</taxon>
        <taxon>Actinomycetota</taxon>
        <taxon>Actinomycetes</taxon>
        <taxon>Micrococcales</taxon>
        <taxon>Promicromonosporaceae</taxon>
        <taxon>Xylanimonas</taxon>
    </lineage>
</organism>
<evidence type="ECO:0000256" key="3">
    <source>
        <dbReference type="ARBA" id="ARBA00022692"/>
    </source>
</evidence>
<keyword evidence="10" id="KW-0479">Metal-binding</keyword>
<evidence type="ECO:0000256" key="7">
    <source>
        <dbReference type="ARBA" id="ARBA00035120"/>
    </source>
</evidence>
<evidence type="ECO:0000256" key="5">
    <source>
        <dbReference type="ARBA" id="ARBA00023136"/>
    </source>
</evidence>
<feature type="binding site" evidence="10">
    <location>
        <position position="80"/>
    </location>
    <ligand>
        <name>Na(+)</name>
        <dbReference type="ChEBI" id="CHEBI:29101"/>
        <note>structural</note>
    </ligand>
</feature>
<comment type="function">
    <text evidence="9 10">Fluoride-specific ion channel. Important for reducing fluoride concentration in the cell, thus reducing its toxicity.</text>
</comment>
<accession>A0A2W5WQU6</accession>
<comment type="activity regulation">
    <text evidence="10">Na(+) is not transported, but it plays an essential structural role and its presence is essential for fluoride channel function.</text>
</comment>
<evidence type="ECO:0000256" key="1">
    <source>
        <dbReference type="ARBA" id="ARBA00004651"/>
    </source>
</evidence>
<feature type="binding site" evidence="10">
    <location>
        <position position="83"/>
    </location>
    <ligand>
        <name>Na(+)</name>
        <dbReference type="ChEBI" id="CHEBI:29101"/>
        <note>structural</note>
    </ligand>
</feature>
<keyword evidence="10" id="KW-0406">Ion transport</keyword>
<dbReference type="EMBL" id="QKWH01000004">
    <property type="protein sequence ID" value="PZR53322.1"/>
    <property type="molecule type" value="Genomic_DNA"/>
</dbReference>
<keyword evidence="4 10" id="KW-1133">Transmembrane helix</keyword>
<evidence type="ECO:0000256" key="8">
    <source>
        <dbReference type="ARBA" id="ARBA00035585"/>
    </source>
</evidence>
<evidence type="ECO:0000313" key="12">
    <source>
        <dbReference type="Proteomes" id="UP000248783"/>
    </source>
</evidence>
<gene>
    <name evidence="10 11" type="primary">crcB</name>
    <name evidence="10" type="synonym">fluC</name>
    <name evidence="11" type="ORF">DNL40_07280</name>
</gene>
<comment type="caution">
    <text evidence="11">The sequence shown here is derived from an EMBL/GenBank/DDBJ whole genome shotgun (WGS) entry which is preliminary data.</text>
</comment>
<feature type="transmembrane region" description="Helical" evidence="10">
    <location>
        <begin position="108"/>
        <end position="130"/>
    </location>
</feature>
<dbReference type="NCBIfam" id="TIGR00494">
    <property type="entry name" value="crcB"/>
    <property type="match status" value="1"/>
</dbReference>
<protein>
    <recommendedName>
        <fullName evidence="10">Fluoride-specific ion channel FluC</fullName>
    </recommendedName>
</protein>
<keyword evidence="10" id="KW-0915">Sodium</keyword>
<dbReference type="InterPro" id="IPR003691">
    <property type="entry name" value="FluC"/>
</dbReference>
<comment type="subcellular location">
    <subcellularLocation>
        <location evidence="1 10">Cell membrane</location>
        <topology evidence="1 10">Multi-pass membrane protein</topology>
    </subcellularLocation>
</comment>
<evidence type="ECO:0000256" key="10">
    <source>
        <dbReference type="HAMAP-Rule" id="MF_00454"/>
    </source>
</evidence>
<keyword evidence="10" id="KW-0813">Transport</keyword>
<comment type="catalytic activity">
    <reaction evidence="8">
        <text>fluoride(in) = fluoride(out)</text>
        <dbReference type="Rhea" id="RHEA:76159"/>
        <dbReference type="ChEBI" id="CHEBI:17051"/>
    </reaction>
    <physiologicalReaction direction="left-to-right" evidence="8">
        <dbReference type="Rhea" id="RHEA:76160"/>
    </physiologicalReaction>
</comment>
<evidence type="ECO:0000256" key="4">
    <source>
        <dbReference type="ARBA" id="ARBA00022989"/>
    </source>
</evidence>
<proteinExistence type="inferred from homology"/>
<evidence type="ECO:0000256" key="6">
    <source>
        <dbReference type="ARBA" id="ARBA00023303"/>
    </source>
</evidence>
<keyword evidence="3 10" id="KW-0812">Transmembrane</keyword>
<keyword evidence="2 10" id="KW-1003">Cell membrane</keyword>
<dbReference type="PANTHER" id="PTHR28259:SF1">
    <property type="entry name" value="FLUORIDE EXPORT PROTEIN 1-RELATED"/>
    <property type="match status" value="1"/>
</dbReference>
<comment type="similarity">
    <text evidence="7 10">Belongs to the fluoride channel Fluc/FEX (TC 1.A.43) family.</text>
</comment>
<keyword evidence="6 10" id="KW-0407">Ion channel</keyword>
<feature type="transmembrane region" description="Helical" evidence="10">
    <location>
        <begin position="72"/>
        <end position="96"/>
    </location>
</feature>
<dbReference type="AlphaFoldDB" id="A0A2W5WQU6"/>
<evidence type="ECO:0000313" key="11">
    <source>
        <dbReference type="EMBL" id="PZR53322.1"/>
    </source>
</evidence>
<dbReference type="GO" id="GO:0005886">
    <property type="term" value="C:plasma membrane"/>
    <property type="evidence" value="ECO:0007669"/>
    <property type="project" value="UniProtKB-SubCell"/>
</dbReference>
<sequence length="131" mass="13168">MTGPLAFLLVAVGGGLGAAARFWLADSIKARRATELPWGTITVNVLGSFVIGVVAGLLLSVGRSGELEAWRLLVATGLCGGFTTFSTATVETVTLLRAGHLGRALVNTLGTLALTLAAVVAGIGAVALVIP</sequence>
<keyword evidence="5 10" id="KW-0472">Membrane</keyword>
<dbReference type="GO" id="GO:0046872">
    <property type="term" value="F:metal ion binding"/>
    <property type="evidence" value="ECO:0007669"/>
    <property type="project" value="UniProtKB-KW"/>
</dbReference>
<dbReference type="PANTHER" id="PTHR28259">
    <property type="entry name" value="FLUORIDE EXPORT PROTEIN 1-RELATED"/>
    <property type="match status" value="1"/>
</dbReference>
<feature type="transmembrane region" description="Helical" evidence="10">
    <location>
        <begin position="36"/>
        <end position="60"/>
    </location>
</feature>